<name>A0A0A7GFX9_GEOAI</name>
<dbReference type="Gene3D" id="1.10.1040.10">
    <property type="entry name" value="N-(1-d-carboxylethyl)-l-norvaline Dehydrogenase, domain 2"/>
    <property type="match status" value="1"/>
</dbReference>
<evidence type="ECO:0000256" key="2">
    <source>
        <dbReference type="PIRSR" id="PIRSR000105-1"/>
    </source>
</evidence>
<evidence type="ECO:0000313" key="6">
    <source>
        <dbReference type="Proteomes" id="UP000030624"/>
    </source>
</evidence>
<reference evidence="5 6" key="1">
    <citation type="journal article" date="2015" name="Appl. Environ. Microbiol.">
        <title>The Geoglobus acetivorans genome: Fe(III) reduction, acetate utilization, autotrophic growth, and degradation of aromatic compounds in a hyperthermophilic archaeon.</title>
        <authorList>
            <person name="Mardanov A.V."/>
            <person name="Slododkina G.B."/>
            <person name="Slobodkin A.I."/>
            <person name="Beletsky A.V."/>
            <person name="Gavrilov S.N."/>
            <person name="Kublanov I.V."/>
            <person name="Bonch-Osmolovskaya E.A."/>
            <person name="Skryabin K.G."/>
            <person name="Ravin N.V."/>
        </authorList>
    </citation>
    <scope>NUCLEOTIDE SEQUENCE [LARGE SCALE GENOMIC DNA]</scope>
    <source>
        <strain evidence="5 6">SBH6</strain>
    </source>
</reference>
<dbReference type="InterPro" id="IPR022694">
    <property type="entry name" value="3-OHacyl-CoA_DH"/>
</dbReference>
<organism evidence="5 6">
    <name type="scientific">Geoglobus acetivorans</name>
    <dbReference type="NCBI Taxonomy" id="565033"/>
    <lineage>
        <taxon>Archaea</taxon>
        <taxon>Methanobacteriati</taxon>
        <taxon>Methanobacteriota</taxon>
        <taxon>Archaeoglobi</taxon>
        <taxon>Archaeoglobales</taxon>
        <taxon>Archaeoglobaceae</taxon>
        <taxon>Geoglobus</taxon>
    </lineage>
</organism>
<dbReference type="InterPro" id="IPR006176">
    <property type="entry name" value="3-OHacyl-CoA_DH_NAD-bd"/>
</dbReference>
<gene>
    <name evidence="5" type="ORF">GACE_0791</name>
</gene>
<evidence type="ECO:0000313" key="5">
    <source>
        <dbReference type="EMBL" id="AIY89841.1"/>
    </source>
</evidence>
<dbReference type="InterPro" id="IPR013328">
    <property type="entry name" value="6PGD_dom2"/>
</dbReference>
<dbReference type="Pfam" id="PF02737">
    <property type="entry name" value="3HCDH_N"/>
    <property type="match status" value="1"/>
</dbReference>
<evidence type="ECO:0000259" key="4">
    <source>
        <dbReference type="Pfam" id="PF02737"/>
    </source>
</evidence>
<dbReference type="GO" id="GO:0006631">
    <property type="term" value="P:fatty acid metabolic process"/>
    <property type="evidence" value="ECO:0007669"/>
    <property type="project" value="InterPro"/>
</dbReference>
<dbReference type="GeneID" id="24797386"/>
<dbReference type="SUPFAM" id="SSF51735">
    <property type="entry name" value="NAD(P)-binding Rossmann-fold domains"/>
    <property type="match status" value="1"/>
</dbReference>
<dbReference type="GO" id="GO:0016616">
    <property type="term" value="F:oxidoreductase activity, acting on the CH-OH group of donors, NAD or NADP as acceptor"/>
    <property type="evidence" value="ECO:0007669"/>
    <property type="project" value="InterPro"/>
</dbReference>
<protein>
    <submittedName>
        <fullName evidence="5">3-hydroxyacyl-CoA dehydrogenase</fullName>
    </submittedName>
</protein>
<evidence type="ECO:0000259" key="3">
    <source>
        <dbReference type="Pfam" id="PF00725"/>
    </source>
</evidence>
<dbReference type="Proteomes" id="UP000030624">
    <property type="component" value="Chromosome"/>
</dbReference>
<proteinExistence type="predicted"/>
<dbReference type="InterPro" id="IPR036291">
    <property type="entry name" value="NAD(P)-bd_dom_sf"/>
</dbReference>
<dbReference type="InterPro" id="IPR008927">
    <property type="entry name" value="6-PGluconate_DH-like_C_sf"/>
</dbReference>
<feature type="domain" description="3-hydroxyacyl-CoA dehydrogenase C-terminal" evidence="3">
    <location>
        <begin position="188"/>
        <end position="276"/>
    </location>
</feature>
<dbReference type="PIRSF" id="PIRSF000105">
    <property type="entry name" value="HCDH"/>
    <property type="match status" value="1"/>
</dbReference>
<dbReference type="InterPro" id="IPR006108">
    <property type="entry name" value="3HC_DH_C"/>
</dbReference>
<dbReference type="SUPFAM" id="SSF48179">
    <property type="entry name" value="6-phosphogluconate dehydrogenase C-terminal domain-like"/>
    <property type="match status" value="1"/>
</dbReference>
<feature type="site" description="Important for catalytic activity" evidence="2">
    <location>
        <position position="142"/>
    </location>
</feature>
<dbReference type="AlphaFoldDB" id="A0A0A7GFX9"/>
<dbReference type="HOGENOM" id="CLU_009834_2_0_2"/>
<dbReference type="EMBL" id="CP009552">
    <property type="protein sequence ID" value="AIY89841.1"/>
    <property type="molecule type" value="Genomic_DNA"/>
</dbReference>
<dbReference type="eggNOG" id="arCOG00250">
    <property type="taxonomic scope" value="Archaea"/>
</dbReference>
<dbReference type="FunFam" id="3.40.50.720:FF:000009">
    <property type="entry name" value="Fatty oxidation complex, alpha subunit"/>
    <property type="match status" value="1"/>
</dbReference>
<dbReference type="GO" id="GO:0070403">
    <property type="term" value="F:NAD+ binding"/>
    <property type="evidence" value="ECO:0007669"/>
    <property type="project" value="InterPro"/>
</dbReference>
<dbReference type="KEGG" id="gac:GACE_0791"/>
<keyword evidence="1" id="KW-0560">Oxidoreductase</keyword>
<sequence>MKIDTVGVVGFGLMGTQITQFFAQKGFEVVALDVSRDALERGLAEIRDGRFGLKRLVERGKLSEDVMDAVLERIKTTTDYGELKNAQLIIEAVFESIELKKQVLGKIAEVAEDAIIGSNTSSISITRLSGAVKQPERFLGIHFFNPAQIQKLVELVRGMLTDRDLMEDIRAWFAELGKVPIMVNDSPGFATTRLGLTLAREALLMVQEGVATPQDIDIGMMLGYGYPMGPLETGDLVGWDTRLRILESLFEMTKDPKWAPPKLLVQLVDAGYTGDPGVKKDSRGGIYEYFGQERPTELLKRLGVRK</sequence>
<dbReference type="RefSeq" id="WP_048091351.1">
    <property type="nucleotide sequence ID" value="NZ_CP009552.1"/>
</dbReference>
<dbReference type="STRING" id="565033.GACE_0791"/>
<accession>A0A0A7GFX9</accession>
<dbReference type="PANTHER" id="PTHR48075">
    <property type="entry name" value="3-HYDROXYACYL-COA DEHYDROGENASE FAMILY PROTEIN"/>
    <property type="match status" value="1"/>
</dbReference>
<evidence type="ECO:0000256" key="1">
    <source>
        <dbReference type="ARBA" id="ARBA00023002"/>
    </source>
</evidence>
<dbReference type="PANTHER" id="PTHR48075:SF5">
    <property type="entry name" value="3-HYDROXYBUTYRYL-COA DEHYDROGENASE"/>
    <property type="match status" value="1"/>
</dbReference>
<dbReference type="Pfam" id="PF00725">
    <property type="entry name" value="3HCDH"/>
    <property type="match status" value="1"/>
</dbReference>
<feature type="domain" description="3-hydroxyacyl-CoA dehydrogenase NAD binding" evidence="4">
    <location>
        <begin position="5"/>
        <end position="185"/>
    </location>
</feature>
<dbReference type="Gene3D" id="3.40.50.720">
    <property type="entry name" value="NAD(P)-binding Rossmann-like Domain"/>
    <property type="match status" value="1"/>
</dbReference>